<dbReference type="Proteomes" id="UP000092578">
    <property type="component" value="Unassembled WGS sequence"/>
</dbReference>
<dbReference type="PRINTS" id="PR00038">
    <property type="entry name" value="HTHLUXR"/>
</dbReference>
<organism evidence="5 6">
    <name type="scientific">Pseudobacillus wudalianchiensis</name>
    <dbReference type="NCBI Taxonomy" id="1743143"/>
    <lineage>
        <taxon>Bacteria</taxon>
        <taxon>Bacillati</taxon>
        <taxon>Bacillota</taxon>
        <taxon>Bacilli</taxon>
        <taxon>Bacillales</taxon>
        <taxon>Bacillaceae</taxon>
        <taxon>Pseudobacillus</taxon>
    </lineage>
</organism>
<dbReference type="SUPFAM" id="SSF46894">
    <property type="entry name" value="C-terminal effector domain of the bipartite response regulators"/>
    <property type="match status" value="1"/>
</dbReference>
<comment type="caution">
    <text evidence="5">The sequence shown here is derived from an EMBL/GenBank/DDBJ whole genome shotgun (WGS) entry which is preliminary data.</text>
</comment>
<dbReference type="RefSeq" id="WP_065410643.1">
    <property type="nucleotide sequence ID" value="NZ_MAYT01000023.1"/>
</dbReference>
<dbReference type="InterPro" id="IPR016032">
    <property type="entry name" value="Sig_transdc_resp-reg_C-effctor"/>
</dbReference>
<sequence>MKEIPFNTYKELLLQLDDLHTLSEFREQVLYLFEKHFGLERSIFWLCRDKGEIYSPVTRNTPEKSLHQYIHHYHDEDFLLPIRVSSLLSNTRVLRIEDIISKQEYEDSLFYNGFMKPHHHYHEMGVYLISQNKLIGGISFLGEQGSASFNDKAANSIDLLSHFISLKLQYILKHSPNNSQIEDLKLTPSEEKICELLQFGLTNQEMADHLFVSLHTIKKHLQNIYKKLGVTNRTGLLSRMMQINASS</sequence>
<feature type="domain" description="HTH luxR-type" evidence="4">
    <location>
        <begin position="179"/>
        <end position="244"/>
    </location>
</feature>
<gene>
    <name evidence="5" type="ORF">A8F95_08020</name>
</gene>
<dbReference type="CDD" id="cd06170">
    <property type="entry name" value="LuxR_C_like"/>
    <property type="match status" value="1"/>
</dbReference>
<dbReference type="Gene3D" id="1.10.10.10">
    <property type="entry name" value="Winged helix-like DNA-binding domain superfamily/Winged helix DNA-binding domain"/>
    <property type="match status" value="1"/>
</dbReference>
<dbReference type="GO" id="GO:0006355">
    <property type="term" value="P:regulation of DNA-templated transcription"/>
    <property type="evidence" value="ECO:0007669"/>
    <property type="project" value="InterPro"/>
</dbReference>
<reference evidence="6" key="1">
    <citation type="submission" date="2016-05" db="EMBL/GenBank/DDBJ databases">
        <authorList>
            <person name="Liu B."/>
            <person name="Wang J."/>
            <person name="Zhu Y."/>
            <person name="Liu G."/>
            <person name="Chen Q."/>
            <person name="Chen Z."/>
            <person name="Lan J."/>
            <person name="Che J."/>
            <person name="Ge C."/>
            <person name="Shi H."/>
            <person name="Pan Z."/>
            <person name="Liu X."/>
        </authorList>
    </citation>
    <scope>NUCLEOTIDE SEQUENCE [LARGE SCALE GENOMIC DNA]</scope>
    <source>
        <strain evidence="6">FJAT-27215</strain>
    </source>
</reference>
<evidence type="ECO:0000259" key="4">
    <source>
        <dbReference type="PROSITE" id="PS50043"/>
    </source>
</evidence>
<proteinExistence type="predicted"/>
<dbReference type="SUPFAM" id="SSF55781">
    <property type="entry name" value="GAF domain-like"/>
    <property type="match status" value="1"/>
</dbReference>
<protein>
    <recommendedName>
        <fullName evidence="4">HTH luxR-type domain-containing protein</fullName>
    </recommendedName>
</protein>
<keyword evidence="1" id="KW-0805">Transcription regulation</keyword>
<accession>A0A1B9AU31</accession>
<dbReference type="InterPro" id="IPR000792">
    <property type="entry name" value="Tscrpt_reg_LuxR_C"/>
</dbReference>
<dbReference type="SMART" id="SM00421">
    <property type="entry name" value="HTH_LUXR"/>
    <property type="match status" value="1"/>
</dbReference>
<dbReference type="AlphaFoldDB" id="A0A1B9AU31"/>
<keyword evidence="2" id="KW-0238">DNA-binding</keyword>
<evidence type="ECO:0000256" key="2">
    <source>
        <dbReference type="ARBA" id="ARBA00023125"/>
    </source>
</evidence>
<name>A0A1B9AU31_9BACI</name>
<dbReference type="EMBL" id="MAYT01000023">
    <property type="protein sequence ID" value="OCA87198.1"/>
    <property type="molecule type" value="Genomic_DNA"/>
</dbReference>
<dbReference type="PANTHER" id="PTHR44688:SF16">
    <property type="entry name" value="DNA-BINDING TRANSCRIPTIONAL ACTIVATOR DEVR_DOSR"/>
    <property type="match status" value="1"/>
</dbReference>
<keyword evidence="6" id="KW-1185">Reference proteome</keyword>
<dbReference type="InterPro" id="IPR036388">
    <property type="entry name" value="WH-like_DNA-bd_sf"/>
</dbReference>
<dbReference type="PANTHER" id="PTHR44688">
    <property type="entry name" value="DNA-BINDING TRANSCRIPTIONAL ACTIVATOR DEVR_DOSR"/>
    <property type="match status" value="1"/>
</dbReference>
<dbReference type="Pfam" id="PF00196">
    <property type="entry name" value="GerE"/>
    <property type="match status" value="1"/>
</dbReference>
<evidence type="ECO:0000313" key="5">
    <source>
        <dbReference type="EMBL" id="OCA87198.1"/>
    </source>
</evidence>
<evidence type="ECO:0000256" key="3">
    <source>
        <dbReference type="ARBA" id="ARBA00023163"/>
    </source>
</evidence>
<evidence type="ECO:0000313" key="6">
    <source>
        <dbReference type="Proteomes" id="UP000092578"/>
    </source>
</evidence>
<keyword evidence="3" id="KW-0804">Transcription</keyword>
<dbReference type="PROSITE" id="PS50043">
    <property type="entry name" value="HTH_LUXR_2"/>
    <property type="match status" value="1"/>
</dbReference>
<dbReference type="GO" id="GO:0003677">
    <property type="term" value="F:DNA binding"/>
    <property type="evidence" value="ECO:0007669"/>
    <property type="project" value="UniProtKB-KW"/>
</dbReference>
<evidence type="ECO:0000256" key="1">
    <source>
        <dbReference type="ARBA" id="ARBA00023015"/>
    </source>
</evidence>